<reference evidence="7" key="1">
    <citation type="submission" date="2023-05" db="EMBL/GenBank/DDBJ databases">
        <authorList>
            <person name="Huff M."/>
        </authorList>
    </citation>
    <scope>NUCLEOTIDE SEQUENCE</scope>
</reference>
<evidence type="ECO:0000259" key="6">
    <source>
        <dbReference type="PROSITE" id="PS50888"/>
    </source>
</evidence>
<keyword evidence="8" id="KW-1185">Reference proteome</keyword>
<name>A0AAD1YQD1_9LAMI</name>
<accession>A0AAD1YQD1</accession>
<comment type="subcellular location">
    <subcellularLocation>
        <location evidence="1">Nucleus</location>
    </subcellularLocation>
</comment>
<sequence>MHENCRLESGKCNGKRESLSKPEIDQIDRNHVLSERKRREKINERFLILGSLVPSGGKVLATALLFYNCIWKALPLSKASSWFLATQLRPLGRRHEMPPSKGGRRHGASMPPSKWMEAWWACQILHFLR</sequence>
<dbReference type="InterPro" id="IPR011598">
    <property type="entry name" value="bHLH_dom"/>
</dbReference>
<organism evidence="7 8">
    <name type="scientific">Fraxinus pennsylvanica</name>
    <dbReference type="NCBI Taxonomy" id="56036"/>
    <lineage>
        <taxon>Eukaryota</taxon>
        <taxon>Viridiplantae</taxon>
        <taxon>Streptophyta</taxon>
        <taxon>Embryophyta</taxon>
        <taxon>Tracheophyta</taxon>
        <taxon>Spermatophyta</taxon>
        <taxon>Magnoliopsida</taxon>
        <taxon>eudicotyledons</taxon>
        <taxon>Gunneridae</taxon>
        <taxon>Pentapetalae</taxon>
        <taxon>asterids</taxon>
        <taxon>lamiids</taxon>
        <taxon>Lamiales</taxon>
        <taxon>Oleaceae</taxon>
        <taxon>Oleeae</taxon>
        <taxon>Fraxinus</taxon>
    </lineage>
</organism>
<evidence type="ECO:0000256" key="5">
    <source>
        <dbReference type="SAM" id="Phobius"/>
    </source>
</evidence>
<keyword evidence="3" id="KW-0804">Transcription</keyword>
<dbReference type="Gene3D" id="4.10.280.10">
    <property type="entry name" value="Helix-loop-helix DNA-binding domain"/>
    <property type="match status" value="1"/>
</dbReference>
<dbReference type="AlphaFoldDB" id="A0AAD1YQD1"/>
<keyword evidence="4" id="KW-0539">Nucleus</keyword>
<keyword evidence="5" id="KW-0472">Membrane</keyword>
<dbReference type="PANTHER" id="PTHR46266:SF3">
    <property type="entry name" value="TRANSCRIPTION FACTOR EGL1"/>
    <property type="match status" value="1"/>
</dbReference>
<dbReference type="Proteomes" id="UP000834106">
    <property type="component" value="Chromosome 1"/>
</dbReference>
<evidence type="ECO:0000256" key="3">
    <source>
        <dbReference type="ARBA" id="ARBA00023163"/>
    </source>
</evidence>
<evidence type="ECO:0000313" key="8">
    <source>
        <dbReference type="Proteomes" id="UP000834106"/>
    </source>
</evidence>
<evidence type="ECO:0000256" key="2">
    <source>
        <dbReference type="ARBA" id="ARBA00023015"/>
    </source>
</evidence>
<feature type="transmembrane region" description="Helical" evidence="5">
    <location>
        <begin position="46"/>
        <end position="67"/>
    </location>
</feature>
<proteinExistence type="predicted"/>
<keyword evidence="2" id="KW-0805">Transcription regulation</keyword>
<feature type="domain" description="BHLH" evidence="6">
    <location>
        <begin position="26"/>
        <end position="92"/>
    </location>
</feature>
<dbReference type="Pfam" id="PF00010">
    <property type="entry name" value="HLH"/>
    <property type="match status" value="1"/>
</dbReference>
<protein>
    <recommendedName>
        <fullName evidence="6">BHLH domain-containing protein</fullName>
    </recommendedName>
</protein>
<dbReference type="InterPro" id="IPR036638">
    <property type="entry name" value="HLH_DNA-bd_sf"/>
</dbReference>
<dbReference type="GO" id="GO:0046983">
    <property type="term" value="F:protein dimerization activity"/>
    <property type="evidence" value="ECO:0007669"/>
    <property type="project" value="InterPro"/>
</dbReference>
<dbReference type="PANTHER" id="PTHR46266">
    <property type="entry name" value="TRANSCRIPTION FACTOR TT8"/>
    <property type="match status" value="1"/>
</dbReference>
<evidence type="ECO:0000256" key="1">
    <source>
        <dbReference type="ARBA" id="ARBA00004123"/>
    </source>
</evidence>
<evidence type="ECO:0000256" key="4">
    <source>
        <dbReference type="ARBA" id="ARBA00023242"/>
    </source>
</evidence>
<keyword evidence="5" id="KW-0812">Transmembrane</keyword>
<dbReference type="EMBL" id="OU503036">
    <property type="protein sequence ID" value="CAI9753022.1"/>
    <property type="molecule type" value="Genomic_DNA"/>
</dbReference>
<gene>
    <name evidence="7" type="ORF">FPE_LOCUS453</name>
</gene>
<dbReference type="SUPFAM" id="SSF47459">
    <property type="entry name" value="HLH, helix-loop-helix DNA-binding domain"/>
    <property type="match status" value="1"/>
</dbReference>
<dbReference type="GO" id="GO:0005634">
    <property type="term" value="C:nucleus"/>
    <property type="evidence" value="ECO:0007669"/>
    <property type="project" value="UniProtKB-SubCell"/>
</dbReference>
<evidence type="ECO:0000313" key="7">
    <source>
        <dbReference type="EMBL" id="CAI9753022.1"/>
    </source>
</evidence>
<keyword evidence="5" id="KW-1133">Transmembrane helix</keyword>
<dbReference type="PROSITE" id="PS50888">
    <property type="entry name" value="BHLH"/>
    <property type="match status" value="1"/>
</dbReference>